<dbReference type="KEGG" id="cmt:CCM_06341"/>
<organism evidence="1 2">
    <name type="scientific">Cordyceps militaris (strain CM01)</name>
    <name type="common">Caterpillar fungus</name>
    <dbReference type="NCBI Taxonomy" id="983644"/>
    <lineage>
        <taxon>Eukaryota</taxon>
        <taxon>Fungi</taxon>
        <taxon>Dikarya</taxon>
        <taxon>Ascomycota</taxon>
        <taxon>Pezizomycotina</taxon>
        <taxon>Sordariomycetes</taxon>
        <taxon>Hypocreomycetidae</taxon>
        <taxon>Hypocreales</taxon>
        <taxon>Cordycipitaceae</taxon>
        <taxon>Cordyceps</taxon>
    </lineage>
</organism>
<evidence type="ECO:0000313" key="1">
    <source>
        <dbReference type="EMBL" id="EGX92180.1"/>
    </source>
</evidence>
<accession>G3JK50</accession>
<dbReference type="RefSeq" id="XP_006671544.1">
    <property type="nucleotide sequence ID" value="XM_006671481.1"/>
</dbReference>
<name>G3JK50_CORMM</name>
<dbReference type="EMBL" id="JH126402">
    <property type="protein sequence ID" value="EGX92180.1"/>
    <property type="molecule type" value="Genomic_DNA"/>
</dbReference>
<dbReference type="GeneID" id="18168355"/>
<protein>
    <submittedName>
        <fullName evidence="1">Uncharacterized protein</fullName>
    </submittedName>
</protein>
<evidence type="ECO:0000313" key="2">
    <source>
        <dbReference type="Proteomes" id="UP000001610"/>
    </source>
</evidence>
<dbReference type="VEuPathDB" id="FungiDB:CCM_06341"/>
<dbReference type="HOGENOM" id="CLU_1496130_0_0_1"/>
<keyword evidence="2" id="KW-1185">Reference proteome</keyword>
<dbReference type="InParanoid" id="G3JK50"/>
<sequence length="180" mass="19444">MDEINQASVAAVVQDAGSSLPPSTAARCEPKAAADILAEVVLALDKTPADYATTEAHVKRVGGLSEDLPYSAALVELHHGVRWEQAAASWRQWGGGDYNLLFDNIGQASKAYQTVGGDPAVGRDWRLNEAARRGFLRLMAIGLDMAVFGLRRSAASPFGMEALRVAENGRRRKKGVRNRR</sequence>
<dbReference type="AlphaFoldDB" id="G3JK50"/>
<reference evidence="1 2" key="1">
    <citation type="journal article" date="2011" name="Genome Biol.">
        <title>Genome sequence of the insect pathogenic fungus Cordyceps militaris, a valued traditional Chinese medicine.</title>
        <authorList>
            <person name="Zheng P."/>
            <person name="Xia Y."/>
            <person name="Xiao G."/>
            <person name="Xiong C."/>
            <person name="Hu X."/>
            <person name="Zhang S."/>
            <person name="Zheng H."/>
            <person name="Huang Y."/>
            <person name="Zhou Y."/>
            <person name="Wang S."/>
            <person name="Zhao G.P."/>
            <person name="Liu X."/>
            <person name="St Leger R.J."/>
            <person name="Wang C."/>
        </authorList>
    </citation>
    <scope>NUCLEOTIDE SEQUENCE [LARGE SCALE GENOMIC DNA]</scope>
    <source>
        <strain evidence="1 2">CM01</strain>
    </source>
</reference>
<gene>
    <name evidence="1" type="ORF">CCM_06341</name>
</gene>
<proteinExistence type="predicted"/>
<dbReference type="Proteomes" id="UP000001610">
    <property type="component" value="Unassembled WGS sequence"/>
</dbReference>